<evidence type="ECO:0000313" key="2">
    <source>
        <dbReference type="EMBL" id="GLR91044.1"/>
    </source>
</evidence>
<organism evidence="2 3">
    <name type="scientific">Bradyrhizobium iriomotense</name>
    <dbReference type="NCBI Taxonomy" id="441950"/>
    <lineage>
        <taxon>Bacteria</taxon>
        <taxon>Pseudomonadati</taxon>
        <taxon>Pseudomonadota</taxon>
        <taxon>Alphaproteobacteria</taxon>
        <taxon>Hyphomicrobiales</taxon>
        <taxon>Nitrobacteraceae</taxon>
        <taxon>Bradyrhizobium</taxon>
    </lineage>
</organism>
<dbReference type="Pfam" id="PF08241">
    <property type="entry name" value="Methyltransf_11"/>
    <property type="match status" value="1"/>
</dbReference>
<dbReference type="Gene3D" id="3.40.50.150">
    <property type="entry name" value="Vaccinia Virus protein VP39"/>
    <property type="match status" value="1"/>
</dbReference>
<feature type="domain" description="Methyltransferase type 11" evidence="1">
    <location>
        <begin position="16"/>
        <end position="64"/>
    </location>
</feature>
<evidence type="ECO:0000259" key="1">
    <source>
        <dbReference type="Pfam" id="PF08241"/>
    </source>
</evidence>
<sequence>MDWGNSLHDTPHLDKEADLTKPIDLPDQSFDTIVLSDVLEHIPAPLNLCREIFRLLAPNGKLIMNVPFYYPLHEIPHDFYRYTEFALRHFMADSGMQILCLEPIGGAVEILFDITSKNIMRLPLGGIPAARSVQAVAWWFTRTRLGEKLAKKTSSQFPLGYFMVAQRPS</sequence>
<dbReference type="Proteomes" id="UP001156905">
    <property type="component" value="Unassembled WGS sequence"/>
</dbReference>
<dbReference type="SUPFAM" id="SSF53335">
    <property type="entry name" value="S-adenosyl-L-methionine-dependent methyltransferases"/>
    <property type="match status" value="1"/>
</dbReference>
<name>A0ABQ6B9K4_9BRAD</name>
<keyword evidence="3" id="KW-1185">Reference proteome</keyword>
<dbReference type="EMBL" id="BSOW01000041">
    <property type="protein sequence ID" value="GLR91044.1"/>
    <property type="molecule type" value="Genomic_DNA"/>
</dbReference>
<dbReference type="InterPro" id="IPR029063">
    <property type="entry name" value="SAM-dependent_MTases_sf"/>
</dbReference>
<dbReference type="CDD" id="cd02440">
    <property type="entry name" value="AdoMet_MTases"/>
    <property type="match status" value="1"/>
</dbReference>
<protein>
    <recommendedName>
        <fullName evidence="1">Methyltransferase type 11 domain-containing protein</fullName>
    </recommendedName>
</protein>
<evidence type="ECO:0000313" key="3">
    <source>
        <dbReference type="Proteomes" id="UP001156905"/>
    </source>
</evidence>
<reference evidence="3" key="1">
    <citation type="journal article" date="2019" name="Int. J. Syst. Evol. Microbiol.">
        <title>The Global Catalogue of Microorganisms (GCM) 10K type strain sequencing project: providing services to taxonomists for standard genome sequencing and annotation.</title>
        <authorList>
            <consortium name="The Broad Institute Genomics Platform"/>
            <consortium name="The Broad Institute Genome Sequencing Center for Infectious Disease"/>
            <person name="Wu L."/>
            <person name="Ma J."/>
        </authorList>
    </citation>
    <scope>NUCLEOTIDE SEQUENCE [LARGE SCALE GENOMIC DNA]</scope>
    <source>
        <strain evidence="3">NBRC 102520</strain>
    </source>
</reference>
<dbReference type="InterPro" id="IPR013216">
    <property type="entry name" value="Methyltransf_11"/>
</dbReference>
<comment type="caution">
    <text evidence="2">The sequence shown here is derived from an EMBL/GenBank/DDBJ whole genome shotgun (WGS) entry which is preliminary data.</text>
</comment>
<proteinExistence type="predicted"/>
<gene>
    <name evidence="2" type="ORF">GCM10007857_77600</name>
</gene>
<accession>A0ABQ6B9K4</accession>